<evidence type="ECO:0000313" key="2">
    <source>
        <dbReference type="EMBL" id="SFU24816.1"/>
    </source>
</evidence>
<feature type="transmembrane region" description="Helical" evidence="1">
    <location>
        <begin position="63"/>
        <end position="83"/>
    </location>
</feature>
<proteinExistence type="predicted"/>
<dbReference type="RefSeq" id="WP_093644013.1">
    <property type="nucleotide sequence ID" value="NZ_FPBH01000030.1"/>
</dbReference>
<feature type="transmembrane region" description="Helical" evidence="1">
    <location>
        <begin position="198"/>
        <end position="230"/>
    </location>
</feature>
<feature type="transmembrane region" description="Helical" evidence="1">
    <location>
        <begin position="89"/>
        <end position="107"/>
    </location>
</feature>
<protein>
    <recommendedName>
        <fullName evidence="4">O-antigen ligase</fullName>
    </recommendedName>
</protein>
<name>A0A1I7ELL0_9BURK</name>
<gene>
    <name evidence="2" type="ORF">SAMN05192563_103012</name>
</gene>
<keyword evidence="1" id="KW-0472">Membrane</keyword>
<organism evidence="2 3">
    <name type="scientific">Paraburkholderia aspalathi</name>
    <dbReference type="NCBI Taxonomy" id="1324617"/>
    <lineage>
        <taxon>Bacteria</taxon>
        <taxon>Pseudomonadati</taxon>
        <taxon>Pseudomonadota</taxon>
        <taxon>Betaproteobacteria</taxon>
        <taxon>Burkholderiales</taxon>
        <taxon>Burkholderiaceae</taxon>
        <taxon>Paraburkholderia</taxon>
    </lineage>
</organism>
<dbReference type="EMBL" id="FPBH01000030">
    <property type="protein sequence ID" value="SFU24816.1"/>
    <property type="molecule type" value="Genomic_DNA"/>
</dbReference>
<accession>A0A1I7ELL0</accession>
<dbReference type="PANTHER" id="PTHR37422:SF13">
    <property type="entry name" value="LIPOPOLYSACCHARIDE BIOSYNTHESIS PROTEIN PA4999-RELATED"/>
    <property type="match status" value="1"/>
</dbReference>
<keyword evidence="1" id="KW-1133">Transmembrane helix</keyword>
<feature type="transmembrane region" description="Helical" evidence="1">
    <location>
        <begin position="119"/>
        <end position="141"/>
    </location>
</feature>
<feature type="transmembrane region" description="Helical" evidence="1">
    <location>
        <begin position="370"/>
        <end position="396"/>
    </location>
</feature>
<evidence type="ECO:0008006" key="4">
    <source>
        <dbReference type="Google" id="ProtNLM"/>
    </source>
</evidence>
<dbReference type="OrthoDB" id="9029154at2"/>
<sequence length="425" mass="45849">MAERRFLTRLLLGVWIVAVFSDATAGILRFALASVGLVWVSYLPKGLVVAFGIFSIFRKTRSFVQLGSFAILAFAAVIGIANGLRFEQIASAFTLFMPLIFGAECFDNFDRSRSVVVKWLLLVYALSCVGVLLTNFVSVPWSELAYNVGDVAVEGVRSWSYEGFNRPPGFTRSSVAVATILMISTCLLYPVAWNRSKIVAIVLVIVGVGCAVVSTTKGVVAAIVLALLIFSLPRKLYGLATGSFVVLIMVIPLSTVFVRYTLGFDNPFIAFLTLSFDERLTNTWPNGIDIVWRYGIPFMGRGLGGVGTAARYLGDSGGPLASASVMDNFALYMYGHFGLIGIALFVYMAGCAVKLIKRADPFDRGLGLCLLALLISGLSMDFIESLPATIVVGMALAAAARRRTKPVINFAPRFAPQPILKGHGA</sequence>
<dbReference type="PANTHER" id="PTHR37422">
    <property type="entry name" value="TEICHURONIC ACID BIOSYNTHESIS PROTEIN TUAE"/>
    <property type="match status" value="1"/>
</dbReference>
<feature type="transmembrane region" description="Helical" evidence="1">
    <location>
        <begin position="329"/>
        <end position="350"/>
    </location>
</feature>
<dbReference type="AlphaFoldDB" id="A0A1I7ELL0"/>
<dbReference type="Proteomes" id="UP000198844">
    <property type="component" value="Unassembled WGS sequence"/>
</dbReference>
<feature type="transmembrane region" description="Helical" evidence="1">
    <location>
        <begin position="170"/>
        <end position="191"/>
    </location>
</feature>
<feature type="transmembrane region" description="Helical" evidence="1">
    <location>
        <begin position="236"/>
        <end position="258"/>
    </location>
</feature>
<dbReference type="InterPro" id="IPR051533">
    <property type="entry name" value="WaaL-like"/>
</dbReference>
<reference evidence="2 3" key="1">
    <citation type="submission" date="2016-10" db="EMBL/GenBank/DDBJ databases">
        <authorList>
            <person name="de Groot N.N."/>
        </authorList>
    </citation>
    <scope>NUCLEOTIDE SEQUENCE [LARGE SCALE GENOMIC DNA]</scope>
    <source>
        <strain evidence="2 3">LMG 27731</strain>
    </source>
</reference>
<feature type="transmembrane region" description="Helical" evidence="1">
    <location>
        <begin position="35"/>
        <end position="56"/>
    </location>
</feature>
<keyword evidence="1" id="KW-0812">Transmembrane</keyword>
<evidence type="ECO:0000313" key="3">
    <source>
        <dbReference type="Proteomes" id="UP000198844"/>
    </source>
</evidence>
<evidence type="ECO:0000256" key="1">
    <source>
        <dbReference type="SAM" id="Phobius"/>
    </source>
</evidence>